<protein>
    <recommendedName>
        <fullName evidence="4">DUF1471 domain-containing protein</fullName>
    </recommendedName>
</protein>
<evidence type="ECO:0000313" key="2">
    <source>
        <dbReference type="EMBL" id="EKT59582.1"/>
    </source>
</evidence>
<dbReference type="HOGENOM" id="CLU_158602_4_2_6"/>
<sequence>MNNIKKSLLASTLSIISFGRFAETISSWGTTVTSAEEKKSKITEESGSKYKIITARMENYDSVTATLTK</sequence>
<dbReference type="AlphaFoldDB" id="K8WQ35"/>
<dbReference type="OrthoDB" id="6521986at2"/>
<evidence type="ECO:0000313" key="3">
    <source>
        <dbReference type="Proteomes" id="UP000009336"/>
    </source>
</evidence>
<dbReference type="Proteomes" id="UP000009336">
    <property type="component" value="Unassembled WGS sequence"/>
</dbReference>
<evidence type="ECO:0008006" key="4">
    <source>
        <dbReference type="Google" id="ProtNLM"/>
    </source>
</evidence>
<reference evidence="2 3" key="1">
    <citation type="journal article" date="2012" name="BMC Genomics">
        <title>Comparative genomics of bacteria in the genus Providencia isolated from wild Drosophila melanogaster.</title>
        <authorList>
            <person name="Galac M.R."/>
            <person name="Lazzaro B.P."/>
        </authorList>
    </citation>
    <scope>NUCLEOTIDE SEQUENCE [LARGE SCALE GENOMIC DNA]</scope>
    <source>
        <strain evidence="2 3">DSM 19968</strain>
    </source>
</reference>
<keyword evidence="1" id="KW-0732">Signal</keyword>
<dbReference type="RefSeq" id="WP_008912582.1">
    <property type="nucleotide sequence ID" value="NZ_KB233223.1"/>
</dbReference>
<keyword evidence="3" id="KW-1185">Reference proteome</keyword>
<feature type="signal peptide" evidence="1">
    <location>
        <begin position="1"/>
        <end position="22"/>
    </location>
</feature>
<accession>K8WQ35</accession>
<proteinExistence type="predicted"/>
<feature type="chain" id="PRO_5003921766" description="DUF1471 domain-containing protein" evidence="1">
    <location>
        <begin position="23"/>
        <end position="69"/>
    </location>
</feature>
<name>K8WQ35_9GAMM</name>
<organism evidence="2 3">
    <name type="scientific">Providencia burhodogranariea DSM 19968</name>
    <dbReference type="NCBI Taxonomy" id="1141662"/>
    <lineage>
        <taxon>Bacteria</taxon>
        <taxon>Pseudomonadati</taxon>
        <taxon>Pseudomonadota</taxon>
        <taxon>Gammaproteobacteria</taxon>
        <taxon>Enterobacterales</taxon>
        <taxon>Morganellaceae</taxon>
        <taxon>Providencia</taxon>
    </lineage>
</organism>
<comment type="caution">
    <text evidence="2">The sequence shown here is derived from an EMBL/GenBank/DDBJ whole genome shotgun (WGS) entry which is preliminary data.</text>
</comment>
<evidence type="ECO:0000256" key="1">
    <source>
        <dbReference type="SAM" id="SignalP"/>
    </source>
</evidence>
<gene>
    <name evidence="2" type="ORF">OOA_12942</name>
</gene>
<dbReference type="EMBL" id="AKKL01000035">
    <property type="protein sequence ID" value="EKT59582.1"/>
    <property type="molecule type" value="Genomic_DNA"/>
</dbReference>
<dbReference type="PATRIC" id="fig|1141662.3.peg.2629"/>